<evidence type="ECO:0000313" key="3">
    <source>
        <dbReference type="Proteomes" id="UP000314294"/>
    </source>
</evidence>
<feature type="region of interest" description="Disordered" evidence="1">
    <location>
        <begin position="1"/>
        <end position="65"/>
    </location>
</feature>
<feature type="compositionally biased region" description="Polar residues" evidence="1">
    <location>
        <begin position="42"/>
        <end position="51"/>
    </location>
</feature>
<comment type="caution">
    <text evidence="2">The sequence shown here is derived from an EMBL/GenBank/DDBJ whole genome shotgun (WGS) entry which is preliminary data.</text>
</comment>
<gene>
    <name evidence="2" type="ORF">EYF80_045568</name>
</gene>
<name>A0A4Z2FTP2_9TELE</name>
<organism evidence="2 3">
    <name type="scientific">Liparis tanakae</name>
    <name type="common">Tanaka's snailfish</name>
    <dbReference type="NCBI Taxonomy" id="230148"/>
    <lineage>
        <taxon>Eukaryota</taxon>
        <taxon>Metazoa</taxon>
        <taxon>Chordata</taxon>
        <taxon>Craniata</taxon>
        <taxon>Vertebrata</taxon>
        <taxon>Euteleostomi</taxon>
        <taxon>Actinopterygii</taxon>
        <taxon>Neopterygii</taxon>
        <taxon>Teleostei</taxon>
        <taxon>Neoteleostei</taxon>
        <taxon>Acanthomorphata</taxon>
        <taxon>Eupercaria</taxon>
        <taxon>Perciformes</taxon>
        <taxon>Cottioidei</taxon>
        <taxon>Cottales</taxon>
        <taxon>Liparidae</taxon>
        <taxon>Liparis</taxon>
    </lineage>
</organism>
<protein>
    <submittedName>
        <fullName evidence="2">Uncharacterized protein</fullName>
    </submittedName>
</protein>
<proteinExistence type="predicted"/>
<accession>A0A4Z2FTP2</accession>
<feature type="compositionally biased region" description="Low complexity" evidence="1">
    <location>
        <begin position="52"/>
        <end position="65"/>
    </location>
</feature>
<reference evidence="2 3" key="1">
    <citation type="submission" date="2019-03" db="EMBL/GenBank/DDBJ databases">
        <title>First draft genome of Liparis tanakae, snailfish: a comprehensive survey of snailfish specific genes.</title>
        <authorList>
            <person name="Kim W."/>
            <person name="Song I."/>
            <person name="Jeong J.-H."/>
            <person name="Kim D."/>
            <person name="Kim S."/>
            <person name="Ryu S."/>
            <person name="Song J.Y."/>
            <person name="Lee S.K."/>
        </authorList>
    </citation>
    <scope>NUCLEOTIDE SEQUENCE [LARGE SCALE GENOMIC DNA]</scope>
    <source>
        <tissue evidence="2">Muscle</tissue>
    </source>
</reference>
<dbReference type="AlphaFoldDB" id="A0A4Z2FTP2"/>
<keyword evidence="3" id="KW-1185">Reference proteome</keyword>
<sequence length="78" mass="8746">MNSLWSEGSQVDISSAPCPTLRNTRLQPDRRPTAAGPPRMSFASSANLSEYSSWSSRTRLSTSSRLTRSLRFRKGDWP</sequence>
<evidence type="ECO:0000313" key="2">
    <source>
        <dbReference type="EMBL" id="TNN44240.1"/>
    </source>
</evidence>
<dbReference type="Proteomes" id="UP000314294">
    <property type="component" value="Unassembled WGS sequence"/>
</dbReference>
<evidence type="ECO:0000256" key="1">
    <source>
        <dbReference type="SAM" id="MobiDB-lite"/>
    </source>
</evidence>
<dbReference type="EMBL" id="SRLO01000916">
    <property type="protein sequence ID" value="TNN44240.1"/>
    <property type="molecule type" value="Genomic_DNA"/>
</dbReference>
<feature type="compositionally biased region" description="Polar residues" evidence="1">
    <location>
        <begin position="1"/>
        <end position="13"/>
    </location>
</feature>